<sequence length="400" mass="42601">MASPRTKHILLIASAVILAACSRSDSVLPSLSPQTERFMTTGYGGPPALGNTYFEPDGVTPGRPTQTFVGNKVVSYRAELSGMQDAIRTQNTQLQALRNKTILDSQGYHENVAAMRAKLQLGTTPANPSLMNRWEIAQAQLNTLNQDLVLMDQLSQVIVVNQSSASYLLNTIRQSYSIPGAVDEDHRQLRILEDETQQTVVLIERLLAELRSDVTRQTAYVNSERANLTSLASAIQQGQLFGVTGPDGYAYPAPANVRQGPGMRPGMPGRPGGPQGSQGPWATSGASYTSGPAGTNYASPAPYAAAAPAAMGVPLVTVRFDRANIRYEDALTRAVQDTLSRNPSASFSVVAVQSGTAGTAVRAADNALRTLTRLGVPASRVSLSSISQQGGVDELRVYGR</sequence>
<evidence type="ECO:0000313" key="3">
    <source>
        <dbReference type="EMBL" id="MBE1236128.1"/>
    </source>
</evidence>
<keyword evidence="4" id="KW-1185">Reference proteome</keyword>
<gene>
    <name evidence="3" type="ORF">IHV25_00440</name>
</gene>
<dbReference type="PROSITE" id="PS51257">
    <property type="entry name" value="PROKAR_LIPOPROTEIN"/>
    <property type="match status" value="1"/>
</dbReference>
<evidence type="ECO:0000313" key="4">
    <source>
        <dbReference type="Proteomes" id="UP000631034"/>
    </source>
</evidence>
<keyword evidence="2" id="KW-0732">Signal</keyword>
<proteinExistence type="predicted"/>
<comment type="caution">
    <text evidence="3">The sequence shown here is derived from an EMBL/GenBank/DDBJ whole genome shotgun (WGS) entry which is preliminary data.</text>
</comment>
<evidence type="ECO:0000256" key="1">
    <source>
        <dbReference type="SAM" id="MobiDB-lite"/>
    </source>
</evidence>
<feature type="signal peptide" evidence="2">
    <location>
        <begin position="1"/>
        <end position="19"/>
    </location>
</feature>
<reference evidence="3" key="1">
    <citation type="submission" date="2020-10" db="EMBL/GenBank/DDBJ databases">
        <title>Genome sequence of the unusual species of purple photosynthetic bacteria, Phaeovibrio sulfidiphilus DSM 23193, type strain.</title>
        <authorList>
            <person name="Kyndt J.A."/>
            <person name="Meyer T.E."/>
        </authorList>
    </citation>
    <scope>NUCLEOTIDE SEQUENCE</scope>
    <source>
        <strain evidence="3">DSM 23193</strain>
    </source>
</reference>
<protein>
    <recommendedName>
        <fullName evidence="5">LPP20 lipoprotein</fullName>
    </recommendedName>
</protein>
<dbReference type="AlphaFoldDB" id="A0A8J6YWT7"/>
<feature type="chain" id="PRO_5035249994" description="LPP20 lipoprotein" evidence="2">
    <location>
        <begin position="20"/>
        <end position="400"/>
    </location>
</feature>
<dbReference type="Proteomes" id="UP000631034">
    <property type="component" value="Unassembled WGS sequence"/>
</dbReference>
<feature type="region of interest" description="Disordered" evidence="1">
    <location>
        <begin position="260"/>
        <end position="287"/>
    </location>
</feature>
<dbReference type="RefSeq" id="WP_192533009.1">
    <property type="nucleotide sequence ID" value="NZ_JACZHT010000001.1"/>
</dbReference>
<evidence type="ECO:0008006" key="5">
    <source>
        <dbReference type="Google" id="ProtNLM"/>
    </source>
</evidence>
<dbReference type="EMBL" id="JACZHT010000001">
    <property type="protein sequence ID" value="MBE1236128.1"/>
    <property type="molecule type" value="Genomic_DNA"/>
</dbReference>
<evidence type="ECO:0000256" key="2">
    <source>
        <dbReference type="SAM" id="SignalP"/>
    </source>
</evidence>
<accession>A0A8J6YWT7</accession>
<name>A0A8J6YWT7_9PROT</name>
<organism evidence="3 4">
    <name type="scientific">Phaeovibrio sulfidiphilus</name>
    <dbReference type="NCBI Taxonomy" id="1220600"/>
    <lineage>
        <taxon>Bacteria</taxon>
        <taxon>Pseudomonadati</taxon>
        <taxon>Pseudomonadota</taxon>
        <taxon>Alphaproteobacteria</taxon>
        <taxon>Rhodospirillales</taxon>
        <taxon>Rhodospirillaceae</taxon>
        <taxon>Phaeovibrio</taxon>
    </lineage>
</organism>